<proteinExistence type="predicted"/>
<evidence type="ECO:0000313" key="1">
    <source>
        <dbReference type="EMBL" id="KAK7387292.1"/>
    </source>
</evidence>
<evidence type="ECO:0000313" key="2">
    <source>
        <dbReference type="Proteomes" id="UP001386955"/>
    </source>
</evidence>
<dbReference type="Proteomes" id="UP001386955">
    <property type="component" value="Unassembled WGS sequence"/>
</dbReference>
<protein>
    <submittedName>
        <fullName evidence="1">Uncharacterized protein</fullName>
    </submittedName>
</protein>
<dbReference type="AlphaFoldDB" id="A0AAN9S1N8"/>
<comment type="caution">
    <text evidence="1">The sequence shown here is derived from an EMBL/GenBank/DDBJ whole genome shotgun (WGS) entry which is preliminary data.</text>
</comment>
<dbReference type="PROSITE" id="PS51257">
    <property type="entry name" value="PROKAR_LIPOPROTEIN"/>
    <property type="match status" value="1"/>
</dbReference>
<reference evidence="1 2" key="1">
    <citation type="submission" date="2024-01" db="EMBL/GenBank/DDBJ databases">
        <title>The genomes of 5 underutilized Papilionoideae crops provide insights into root nodulation and disease resistanc.</title>
        <authorList>
            <person name="Jiang F."/>
        </authorList>
    </citation>
    <scope>NUCLEOTIDE SEQUENCE [LARGE SCALE GENOMIC DNA]</scope>
    <source>
        <strain evidence="1">DUOXIRENSHENG_FW03</strain>
        <tissue evidence="1">Leaves</tissue>
    </source>
</reference>
<name>A0AAN9S1N8_PSOTE</name>
<keyword evidence="2" id="KW-1185">Reference proteome</keyword>
<sequence length="74" mass="8415">MRLVLSLQATSMWSWSQGCGMNQGVWSTLGELSAYLAKLTTGVWIFTQRCGLDFLHNRRMSHIWVGVNPGFFSF</sequence>
<organism evidence="1 2">
    <name type="scientific">Psophocarpus tetragonolobus</name>
    <name type="common">Winged bean</name>
    <name type="synonym">Dolichos tetragonolobus</name>
    <dbReference type="NCBI Taxonomy" id="3891"/>
    <lineage>
        <taxon>Eukaryota</taxon>
        <taxon>Viridiplantae</taxon>
        <taxon>Streptophyta</taxon>
        <taxon>Embryophyta</taxon>
        <taxon>Tracheophyta</taxon>
        <taxon>Spermatophyta</taxon>
        <taxon>Magnoliopsida</taxon>
        <taxon>eudicotyledons</taxon>
        <taxon>Gunneridae</taxon>
        <taxon>Pentapetalae</taxon>
        <taxon>rosids</taxon>
        <taxon>fabids</taxon>
        <taxon>Fabales</taxon>
        <taxon>Fabaceae</taxon>
        <taxon>Papilionoideae</taxon>
        <taxon>50 kb inversion clade</taxon>
        <taxon>NPAAA clade</taxon>
        <taxon>indigoferoid/millettioid clade</taxon>
        <taxon>Phaseoleae</taxon>
        <taxon>Psophocarpus</taxon>
    </lineage>
</organism>
<gene>
    <name evidence="1" type="ORF">VNO78_27980</name>
</gene>
<dbReference type="EMBL" id="JAYMYS010000007">
    <property type="protein sequence ID" value="KAK7387292.1"/>
    <property type="molecule type" value="Genomic_DNA"/>
</dbReference>
<accession>A0AAN9S1N8</accession>